<protein>
    <submittedName>
        <fullName evidence="1">Uncharacterized protein</fullName>
    </submittedName>
</protein>
<organism evidence="1 2">
    <name type="scientific">Roseivirga spongicola</name>
    <dbReference type="NCBI Taxonomy" id="333140"/>
    <lineage>
        <taxon>Bacteria</taxon>
        <taxon>Pseudomonadati</taxon>
        <taxon>Bacteroidota</taxon>
        <taxon>Cytophagia</taxon>
        <taxon>Cytophagales</taxon>
        <taxon>Roseivirgaceae</taxon>
        <taxon>Roseivirga</taxon>
    </lineage>
</organism>
<keyword evidence="2" id="KW-1185">Reference proteome</keyword>
<accession>A0A150XHY9</accession>
<dbReference type="EMBL" id="LRPC01000001">
    <property type="protein sequence ID" value="KYG78350.1"/>
    <property type="molecule type" value="Genomic_DNA"/>
</dbReference>
<evidence type="ECO:0000313" key="2">
    <source>
        <dbReference type="Proteomes" id="UP000075606"/>
    </source>
</evidence>
<dbReference type="AlphaFoldDB" id="A0A150XHY9"/>
<evidence type="ECO:0000313" key="1">
    <source>
        <dbReference type="EMBL" id="KYG78350.1"/>
    </source>
</evidence>
<sequence>MSRAEIQEKIKLLLEDADQSTLQIVHTILKGSHSVHLTYEEKEVLKDRLASLELNEPQLESWISVKSQLV</sequence>
<dbReference type="RefSeq" id="WP_068217932.1">
    <property type="nucleotide sequence ID" value="NZ_CP139724.1"/>
</dbReference>
<dbReference type="STRING" id="333140.AWW68_06175"/>
<comment type="caution">
    <text evidence="1">The sequence shown here is derived from an EMBL/GenBank/DDBJ whole genome shotgun (WGS) entry which is preliminary data.</text>
</comment>
<name>A0A150XHY9_9BACT</name>
<proteinExistence type="predicted"/>
<gene>
    <name evidence="1" type="ORF">AWW68_06175</name>
</gene>
<reference evidence="1 2" key="1">
    <citation type="submission" date="2016-01" db="EMBL/GenBank/DDBJ databases">
        <title>Genome sequencing of Roseivirga spongicola UST030701-084.</title>
        <authorList>
            <person name="Selvaratnam C."/>
            <person name="Thevarajoo S."/>
            <person name="Goh K.M."/>
            <person name="Ee R."/>
            <person name="Chan K.-G."/>
            <person name="Chong C.S."/>
        </authorList>
    </citation>
    <scope>NUCLEOTIDE SEQUENCE [LARGE SCALE GENOMIC DNA]</scope>
    <source>
        <strain evidence="1 2">UST030701-084</strain>
    </source>
</reference>
<dbReference type="Proteomes" id="UP000075606">
    <property type="component" value="Unassembled WGS sequence"/>
</dbReference>